<evidence type="ECO:0000313" key="3">
    <source>
        <dbReference type="Proteomes" id="UP000194266"/>
    </source>
</evidence>
<evidence type="ECO:0000259" key="1">
    <source>
        <dbReference type="Pfam" id="PF25535"/>
    </source>
</evidence>
<evidence type="ECO:0000313" key="2">
    <source>
        <dbReference type="EMBL" id="OSZ61577.1"/>
    </source>
</evidence>
<dbReference type="Pfam" id="PF25535">
    <property type="entry name" value="DUF7919"/>
    <property type="match status" value="1"/>
</dbReference>
<protein>
    <recommendedName>
        <fullName evidence="1">DUF7919 domain-containing protein</fullName>
    </recommendedName>
</protein>
<organism evidence="2 3">
    <name type="scientific">Streptomyces pharetrae CZA14</name>
    <dbReference type="NCBI Taxonomy" id="1144883"/>
    <lineage>
        <taxon>Bacteria</taxon>
        <taxon>Bacillati</taxon>
        <taxon>Actinomycetota</taxon>
        <taxon>Actinomycetes</taxon>
        <taxon>Kitasatosporales</taxon>
        <taxon>Streptomycetaceae</taxon>
        <taxon>Streptomyces</taxon>
    </lineage>
</organism>
<proteinExistence type="predicted"/>
<keyword evidence="3" id="KW-1185">Reference proteome</keyword>
<dbReference type="EMBL" id="MRYD01000013">
    <property type="protein sequence ID" value="OSZ61577.1"/>
    <property type="molecule type" value="Genomic_DNA"/>
</dbReference>
<sequence length="158" mass="17634">MLYEDLTAYDYQDEDAFTDRESGLCALWYRPAYSRLNIGWLEAGKPYSTGAVPAVFVEKLKAVQEVQWMNVCLGLHTCDLCPGEEAPEGNGEVRIPGEPGVAYAAPFLITHYITAHGYRPPQVFIDAVLAVDLAAWACARWPDVPFPWVPQDAERVLE</sequence>
<name>A0ABX3YNU9_9ACTN</name>
<dbReference type="Proteomes" id="UP000194266">
    <property type="component" value="Unassembled WGS sequence"/>
</dbReference>
<gene>
    <name evidence="2" type="ORF">OQI_04550</name>
</gene>
<feature type="domain" description="DUF7919" evidence="1">
    <location>
        <begin position="1"/>
        <end position="129"/>
    </location>
</feature>
<reference evidence="2 3" key="1">
    <citation type="submission" date="2016-12" db="EMBL/GenBank/DDBJ databases">
        <title>Genome Mining:The Detection of Biosynthetic Gene Clusters to Aid in the Expression of Curamycin A produced by Streptomyces sp. strain CZA14.</title>
        <authorList>
            <person name="Durrell K.A."/>
            <person name="Kirby B.M."/>
            <person name="Khan W."/>
            <person name="Mthethwa T."/>
            <person name="Le Roes-Hill M."/>
        </authorList>
    </citation>
    <scope>NUCLEOTIDE SEQUENCE [LARGE SCALE GENOMIC DNA]</scope>
    <source>
        <strain evidence="2 3">CZA14</strain>
    </source>
</reference>
<dbReference type="InterPro" id="IPR057679">
    <property type="entry name" value="DUF7919"/>
</dbReference>
<dbReference type="RefSeq" id="WP_086168031.1">
    <property type="nucleotide sequence ID" value="NZ_MRYD01000013.1"/>
</dbReference>
<accession>A0ABX3YNU9</accession>
<comment type="caution">
    <text evidence="2">The sequence shown here is derived from an EMBL/GenBank/DDBJ whole genome shotgun (WGS) entry which is preliminary data.</text>
</comment>